<feature type="coiled-coil region" evidence="1">
    <location>
        <begin position="55"/>
        <end position="82"/>
    </location>
</feature>
<evidence type="ECO:0000313" key="4">
    <source>
        <dbReference type="Proteomes" id="UP001651158"/>
    </source>
</evidence>
<name>A0ABR4Q4F5_9CEST</name>
<evidence type="ECO:0000313" key="3">
    <source>
        <dbReference type="EMBL" id="KAL5104494.1"/>
    </source>
</evidence>
<evidence type="ECO:0000256" key="2">
    <source>
        <dbReference type="SAM" id="MobiDB-lite"/>
    </source>
</evidence>
<feature type="compositionally biased region" description="Low complexity" evidence="2">
    <location>
        <begin position="482"/>
        <end position="496"/>
    </location>
</feature>
<dbReference type="Pfam" id="PF03999">
    <property type="entry name" value="MAP65_ASE1"/>
    <property type="match status" value="1"/>
</dbReference>
<feature type="region of interest" description="Disordered" evidence="2">
    <location>
        <begin position="479"/>
        <end position="513"/>
    </location>
</feature>
<evidence type="ECO:0000256" key="1">
    <source>
        <dbReference type="SAM" id="Coils"/>
    </source>
</evidence>
<sequence>MAIREGWVEEAVSHFKKYVVDVENIWSEIGYAPTKHAELRDSLKNNLTKFLNDFLSSAENEKVELRRKVDQMQVEVAAIEKELQIPHKQISSSQSLLAILGELTSYHSELDKKIAELTSEFKMLKSTEESLCRLLHVAALDGFPLLPSYNDKLRVQHHINELQDIKRDHIDKLTKIRLRILSCIDYLKSDCNINLPESVSGIITMNTEPSDLSEEFLLELDKIQDEYMDLFHKFKLEEEDLLENIESLRKRLNLSPFILPFEHSAYPSKRIQYLSEELSRLRELRLVNLRRLMEASVLEVEDVWVGCFVSTDYRQTFRDSVPMDCTEANLSRLEEEVHKWKRFKSSHRDFYDALTVWLDTLRQIKDIELKRQDPMVLKNRGGILLKLDKEDRKLRTRDLPNQTAHLESIIAQECEGPDADLFSLVCFEGQQLTGQKENSLASIIDKSLEPSGGAPACSTSTVSKTTRGGFVYAVNKRPLTPSASSSASSRLCPSAAEGKKPRVDNPNSGIARR</sequence>
<dbReference type="PANTHER" id="PTHR19321">
    <property type="entry name" value="PROTEIN REGULATOR OF CYTOKINESIS 1 PRC1-RELATED"/>
    <property type="match status" value="1"/>
</dbReference>
<keyword evidence="1" id="KW-0175">Coiled coil</keyword>
<keyword evidence="4" id="KW-1185">Reference proteome</keyword>
<dbReference type="EMBL" id="JAKROA010000012">
    <property type="protein sequence ID" value="KAL5104494.1"/>
    <property type="molecule type" value="Genomic_DNA"/>
</dbReference>
<organism evidence="3 4">
    <name type="scientific">Taenia crassiceps</name>
    <dbReference type="NCBI Taxonomy" id="6207"/>
    <lineage>
        <taxon>Eukaryota</taxon>
        <taxon>Metazoa</taxon>
        <taxon>Spiralia</taxon>
        <taxon>Lophotrochozoa</taxon>
        <taxon>Platyhelminthes</taxon>
        <taxon>Cestoda</taxon>
        <taxon>Eucestoda</taxon>
        <taxon>Cyclophyllidea</taxon>
        <taxon>Taeniidae</taxon>
        <taxon>Taenia</taxon>
    </lineage>
</organism>
<protein>
    <submittedName>
        <fullName evidence="3">Protein regulator of cytokinesi 1</fullName>
    </submittedName>
</protein>
<reference evidence="3 4" key="1">
    <citation type="journal article" date="2022" name="Front. Cell. Infect. Microbiol.">
        <title>The Genomes of Two Strains of Taenia crassiceps the Animal Model for the Study of Human Cysticercosis.</title>
        <authorList>
            <person name="Bobes R.J."/>
            <person name="Estrada K."/>
            <person name="Rios-Valencia D.G."/>
            <person name="Calderon-Gallegos A."/>
            <person name="de la Torre P."/>
            <person name="Carrero J.C."/>
            <person name="Sanchez-Flores A."/>
            <person name="Laclette J.P."/>
        </authorList>
    </citation>
    <scope>NUCLEOTIDE SEQUENCE [LARGE SCALE GENOMIC DNA]</scope>
    <source>
        <strain evidence="3">WFUcys</strain>
    </source>
</reference>
<accession>A0ABR4Q4F5</accession>
<dbReference type="InterPro" id="IPR007145">
    <property type="entry name" value="MAP65_Ase1_PRC1"/>
</dbReference>
<comment type="caution">
    <text evidence="3">The sequence shown here is derived from an EMBL/GenBank/DDBJ whole genome shotgun (WGS) entry which is preliminary data.</text>
</comment>
<proteinExistence type="predicted"/>
<dbReference type="Proteomes" id="UP001651158">
    <property type="component" value="Unassembled WGS sequence"/>
</dbReference>
<dbReference type="PANTHER" id="PTHR19321:SF41">
    <property type="entry name" value="FASCETTO-RELATED"/>
    <property type="match status" value="1"/>
</dbReference>
<dbReference type="Gene3D" id="1.20.58.1520">
    <property type="match status" value="1"/>
</dbReference>
<gene>
    <name evidence="3" type="ORF">TcWFU_006919</name>
</gene>